<feature type="transmembrane region" description="Helical" evidence="1">
    <location>
        <begin position="62"/>
        <end position="80"/>
    </location>
</feature>
<dbReference type="InterPro" id="IPR011055">
    <property type="entry name" value="Dup_hybrid_motif"/>
</dbReference>
<dbReference type="EMBL" id="CP119317">
    <property type="protein sequence ID" value="WEK55360.1"/>
    <property type="molecule type" value="Genomic_DNA"/>
</dbReference>
<dbReference type="CDD" id="cd12797">
    <property type="entry name" value="M23_peptidase"/>
    <property type="match status" value="1"/>
</dbReference>
<keyword evidence="4" id="KW-1185">Reference proteome</keyword>
<dbReference type="PANTHER" id="PTHR21666:SF274">
    <property type="entry name" value="STAGE IV SPORULATION PROTEIN FA"/>
    <property type="match status" value="1"/>
</dbReference>
<accession>A0AA95JGU7</accession>
<evidence type="ECO:0000259" key="2">
    <source>
        <dbReference type="Pfam" id="PF01551"/>
    </source>
</evidence>
<proteinExistence type="predicted"/>
<reference evidence="3" key="1">
    <citation type="submission" date="2023-03" db="EMBL/GenBank/DDBJ databases">
        <title>Andean soil-derived lignocellulolytic bacterial consortium as a source of novel taxa and putative plastic-active enzymes.</title>
        <authorList>
            <person name="Diaz-Garcia L."/>
            <person name="Chuvochina M."/>
            <person name="Feuerriegel G."/>
            <person name="Bunk B."/>
            <person name="Sproer C."/>
            <person name="Streit W.R."/>
            <person name="Rodriguez L.M."/>
            <person name="Overmann J."/>
            <person name="Jimenez D.J."/>
        </authorList>
    </citation>
    <scope>NUCLEOTIDE SEQUENCE</scope>
    <source>
        <strain evidence="3">MAG 2441</strain>
    </source>
</reference>
<gene>
    <name evidence="3" type="ORF">P0Y55_04695</name>
</gene>
<evidence type="ECO:0000313" key="3">
    <source>
        <dbReference type="EMBL" id="WEK55360.1"/>
    </source>
</evidence>
<dbReference type="InterPro" id="IPR016047">
    <property type="entry name" value="M23ase_b-sheet_dom"/>
</dbReference>
<dbReference type="GO" id="GO:0004222">
    <property type="term" value="F:metalloendopeptidase activity"/>
    <property type="evidence" value="ECO:0007669"/>
    <property type="project" value="TreeGrafter"/>
</dbReference>
<feature type="domain" description="M23ase beta-sheet core" evidence="2">
    <location>
        <begin position="160"/>
        <end position="253"/>
    </location>
</feature>
<sequence length="260" mass="28874">MQNHEQLMEPDPKKWWKEHQRQEINAPNKWEGIQGLTPKTIHVPNKPPEPRGMSLRRFMHGFIVRLILAVILFGICWGWINFKLPGSEHINAWVLDVVTQDMDFVAIDAWYGERFGDSLSLLPFQRKSANTKQVSSSLKLTDAVVPVIGKVVQSFKQNGNGVKVAAMAGSTVSAVSAGKVLQLEVNQLGGTTILIQHPNRMLSVYGNLEAVVVKVNSWVEAGDPLGQLQATNDTADRAILYFAIEQNGQSINPVELVPFD</sequence>
<keyword evidence="1" id="KW-0472">Membrane</keyword>
<organism evidence="3 4">
    <name type="scientific">Candidatus Cohnella colombiensis</name>
    <dbReference type="NCBI Taxonomy" id="3121368"/>
    <lineage>
        <taxon>Bacteria</taxon>
        <taxon>Bacillati</taxon>
        <taxon>Bacillota</taxon>
        <taxon>Bacilli</taxon>
        <taxon>Bacillales</taxon>
        <taxon>Paenibacillaceae</taxon>
        <taxon>Cohnella</taxon>
    </lineage>
</organism>
<keyword evidence="1" id="KW-0812">Transmembrane</keyword>
<evidence type="ECO:0000256" key="1">
    <source>
        <dbReference type="SAM" id="Phobius"/>
    </source>
</evidence>
<dbReference type="PANTHER" id="PTHR21666">
    <property type="entry name" value="PEPTIDASE-RELATED"/>
    <property type="match status" value="1"/>
</dbReference>
<dbReference type="InterPro" id="IPR050570">
    <property type="entry name" value="Cell_wall_metabolism_enzyme"/>
</dbReference>
<evidence type="ECO:0000313" key="4">
    <source>
        <dbReference type="Proteomes" id="UP001178662"/>
    </source>
</evidence>
<dbReference type="SUPFAM" id="SSF51261">
    <property type="entry name" value="Duplicated hybrid motif"/>
    <property type="match status" value="1"/>
</dbReference>
<keyword evidence="1" id="KW-1133">Transmembrane helix</keyword>
<dbReference type="AlphaFoldDB" id="A0AA95JGU7"/>
<name>A0AA95JGU7_9BACL</name>
<protein>
    <submittedName>
        <fullName evidence="3">Peptidoglycan DD-metalloendopeptidase family protein</fullName>
    </submittedName>
</protein>
<dbReference type="Gene3D" id="2.70.70.10">
    <property type="entry name" value="Glucose Permease (Domain IIA)"/>
    <property type="match status" value="1"/>
</dbReference>
<dbReference type="Pfam" id="PF01551">
    <property type="entry name" value="Peptidase_M23"/>
    <property type="match status" value="1"/>
</dbReference>
<dbReference type="Proteomes" id="UP001178662">
    <property type="component" value="Chromosome"/>
</dbReference>